<dbReference type="RefSeq" id="XP_041186550.1">
    <property type="nucleotide sequence ID" value="XM_041341217.1"/>
</dbReference>
<sequence>MKYLTLGTLFTIFGGKDFAPPGKPLAERVKVAMLGPDALILSADTDRPCGVCFWNLRMNSIRNFTAQAEK</sequence>
<comment type="caution">
    <text evidence="1">The sequence shown here is derived from an EMBL/GenBank/DDBJ whole genome shotgun (WGS) entry which is preliminary data.</text>
</comment>
<gene>
    <name evidence="1" type="ORF">BJ212DRAFT_1487050</name>
</gene>
<dbReference type="EMBL" id="JABBWG010000067">
    <property type="protein sequence ID" value="KAG1803340.1"/>
    <property type="molecule type" value="Genomic_DNA"/>
</dbReference>
<dbReference type="OrthoDB" id="2094445at2759"/>
<accession>A0A9P7J586</accession>
<keyword evidence="2" id="KW-1185">Reference proteome</keyword>
<protein>
    <submittedName>
        <fullName evidence="1">Uncharacterized protein</fullName>
    </submittedName>
</protein>
<dbReference type="AlphaFoldDB" id="A0A9P7J586"/>
<evidence type="ECO:0000313" key="1">
    <source>
        <dbReference type="EMBL" id="KAG1803340.1"/>
    </source>
</evidence>
<reference evidence="1" key="1">
    <citation type="journal article" date="2020" name="New Phytol.">
        <title>Comparative genomics reveals dynamic genome evolution in host specialist ectomycorrhizal fungi.</title>
        <authorList>
            <person name="Lofgren L.A."/>
            <person name="Nguyen N.H."/>
            <person name="Vilgalys R."/>
            <person name="Ruytinx J."/>
            <person name="Liao H.L."/>
            <person name="Branco S."/>
            <person name="Kuo A."/>
            <person name="LaButti K."/>
            <person name="Lipzen A."/>
            <person name="Andreopoulos W."/>
            <person name="Pangilinan J."/>
            <person name="Riley R."/>
            <person name="Hundley H."/>
            <person name="Na H."/>
            <person name="Barry K."/>
            <person name="Grigoriev I.V."/>
            <person name="Stajich J.E."/>
            <person name="Kennedy P.G."/>
        </authorList>
    </citation>
    <scope>NUCLEOTIDE SEQUENCE</scope>
    <source>
        <strain evidence="1">MN1</strain>
    </source>
</reference>
<dbReference type="GeneID" id="64635233"/>
<name>A0A9P7J586_9AGAM</name>
<organism evidence="1 2">
    <name type="scientific">Suillus subaureus</name>
    <dbReference type="NCBI Taxonomy" id="48587"/>
    <lineage>
        <taxon>Eukaryota</taxon>
        <taxon>Fungi</taxon>
        <taxon>Dikarya</taxon>
        <taxon>Basidiomycota</taxon>
        <taxon>Agaricomycotina</taxon>
        <taxon>Agaricomycetes</taxon>
        <taxon>Agaricomycetidae</taxon>
        <taxon>Boletales</taxon>
        <taxon>Suillineae</taxon>
        <taxon>Suillaceae</taxon>
        <taxon>Suillus</taxon>
    </lineage>
</organism>
<evidence type="ECO:0000313" key="2">
    <source>
        <dbReference type="Proteomes" id="UP000807769"/>
    </source>
</evidence>
<proteinExistence type="predicted"/>
<dbReference type="Proteomes" id="UP000807769">
    <property type="component" value="Unassembled WGS sequence"/>
</dbReference>